<dbReference type="Proteomes" id="UP000436825">
    <property type="component" value="Unassembled WGS sequence"/>
</dbReference>
<evidence type="ECO:0000313" key="2">
    <source>
        <dbReference type="Proteomes" id="UP000436825"/>
    </source>
</evidence>
<accession>A0A7J5K0E8</accession>
<comment type="caution">
    <text evidence="1">The sequence shown here is derived from an EMBL/GenBank/DDBJ whole genome shotgun (WGS) entry which is preliminary data.</text>
</comment>
<name>A0A7J5K0E8_BACT4</name>
<dbReference type="AlphaFoldDB" id="A0A7J5K0E8"/>
<dbReference type="EMBL" id="WCRW01000005">
    <property type="protein sequence ID" value="KAB4456819.1"/>
    <property type="molecule type" value="Genomic_DNA"/>
</dbReference>
<gene>
    <name evidence="1" type="ORF">GAN75_09575</name>
</gene>
<protein>
    <submittedName>
        <fullName evidence="1">Uncharacterized protein</fullName>
    </submittedName>
</protein>
<reference evidence="1 2" key="1">
    <citation type="journal article" date="2019" name="Nat. Med.">
        <title>A library of human gut bacterial isolates paired with longitudinal multiomics data enables mechanistic microbiome research.</title>
        <authorList>
            <person name="Poyet M."/>
            <person name="Groussin M."/>
            <person name="Gibbons S.M."/>
            <person name="Avila-Pacheco J."/>
            <person name="Jiang X."/>
            <person name="Kearney S.M."/>
            <person name="Perrotta A.R."/>
            <person name="Berdy B."/>
            <person name="Zhao S."/>
            <person name="Lieberman T.D."/>
            <person name="Swanson P.K."/>
            <person name="Smith M."/>
            <person name="Roesemann S."/>
            <person name="Alexander J.E."/>
            <person name="Rich S.A."/>
            <person name="Livny J."/>
            <person name="Vlamakis H."/>
            <person name="Clish C."/>
            <person name="Bullock K."/>
            <person name="Deik A."/>
            <person name="Scott J."/>
            <person name="Pierce K.A."/>
            <person name="Xavier R.J."/>
            <person name="Alm E.J."/>
        </authorList>
    </citation>
    <scope>NUCLEOTIDE SEQUENCE [LARGE SCALE GENOMIC DNA]</scope>
    <source>
        <strain evidence="1 2">BIOML-A160</strain>
    </source>
</reference>
<evidence type="ECO:0000313" key="1">
    <source>
        <dbReference type="EMBL" id="KAB4456819.1"/>
    </source>
</evidence>
<proteinExistence type="predicted"/>
<sequence length="102" mass="12268">MGLLSDLFSFLAEVSDDSYLYSCERWFDNLWKKMYRPYTAEGVLEIRDGKFYKKLYVTFRDDTRIVITDDNDEGKKLHFVNLNSEQKKQLLRDGFLTIKEYE</sequence>
<organism evidence="1 2">
    <name type="scientific">Bacteroides thetaiotaomicron</name>
    <dbReference type="NCBI Taxonomy" id="818"/>
    <lineage>
        <taxon>Bacteria</taxon>
        <taxon>Pseudomonadati</taxon>
        <taxon>Bacteroidota</taxon>
        <taxon>Bacteroidia</taxon>
        <taxon>Bacteroidales</taxon>
        <taxon>Bacteroidaceae</taxon>
        <taxon>Bacteroides</taxon>
    </lineage>
</organism>